<comment type="caution">
    <text evidence="2">The sequence shown here is derived from an EMBL/GenBank/DDBJ whole genome shotgun (WGS) entry which is preliminary data.</text>
</comment>
<dbReference type="GO" id="GO:0008757">
    <property type="term" value="F:S-adenosylmethionine-dependent methyltransferase activity"/>
    <property type="evidence" value="ECO:0007669"/>
    <property type="project" value="InterPro"/>
</dbReference>
<proteinExistence type="predicted"/>
<dbReference type="Pfam" id="PF08241">
    <property type="entry name" value="Methyltransf_11"/>
    <property type="match status" value="1"/>
</dbReference>
<gene>
    <name evidence="2" type="ORF">N783_09375</name>
</gene>
<accession>A0A0A5HVF3</accession>
<dbReference type="SUPFAM" id="SSF53335">
    <property type="entry name" value="S-adenosyl-L-methionine-dependent methyltransferases"/>
    <property type="match status" value="1"/>
</dbReference>
<organism evidence="2 3">
    <name type="scientific">Pontibacillus marinus BH030004 = DSM 16465</name>
    <dbReference type="NCBI Taxonomy" id="1385511"/>
    <lineage>
        <taxon>Bacteria</taxon>
        <taxon>Bacillati</taxon>
        <taxon>Bacillota</taxon>
        <taxon>Bacilli</taxon>
        <taxon>Bacillales</taxon>
        <taxon>Bacillaceae</taxon>
        <taxon>Pontibacillus</taxon>
    </lineage>
</organism>
<dbReference type="Gene3D" id="3.40.50.150">
    <property type="entry name" value="Vaccinia Virus protein VP39"/>
    <property type="match status" value="1"/>
</dbReference>
<dbReference type="eggNOG" id="COG2226">
    <property type="taxonomic scope" value="Bacteria"/>
</dbReference>
<dbReference type="Proteomes" id="UP000030403">
    <property type="component" value="Unassembled WGS sequence"/>
</dbReference>
<evidence type="ECO:0000313" key="3">
    <source>
        <dbReference type="Proteomes" id="UP000030403"/>
    </source>
</evidence>
<protein>
    <recommendedName>
        <fullName evidence="1">Methyltransferase type 11 domain-containing protein</fullName>
    </recommendedName>
</protein>
<sequence>MKSIESQYKNSTNLNARIKIHDLYSTNSQDWHEWLFEQYQIPEGSSVLELGCGNGAFWLKNQQHISSGWNITLTDFSHGMLEDLKKQLPIHDQFTYEQVNIQEIPFESHSFDVIIANHMLYHVEDLDQALSEVHRVLKDDGIFYCSTIGNSHLKEFEELVKGFDQLLGYPSAHIHADAFGLENGEDKLLKHFTKVRSTEFEDQLDIPETQPIIDYLQSTTYELKAFLNDGLLDQFVQYLEDVKKRHNGVISVTKSSGYFEAVK</sequence>
<dbReference type="InterPro" id="IPR013216">
    <property type="entry name" value="Methyltransf_11"/>
</dbReference>
<reference evidence="2 3" key="1">
    <citation type="submission" date="2013-08" db="EMBL/GenBank/DDBJ databases">
        <authorList>
            <person name="Huang J."/>
            <person name="Wang G."/>
        </authorList>
    </citation>
    <scope>NUCLEOTIDE SEQUENCE [LARGE SCALE GENOMIC DNA]</scope>
    <source>
        <strain evidence="2 3">BH030004</strain>
    </source>
</reference>
<dbReference type="CDD" id="cd02440">
    <property type="entry name" value="AdoMet_MTases"/>
    <property type="match status" value="1"/>
</dbReference>
<keyword evidence="3" id="KW-1185">Reference proteome</keyword>
<dbReference type="OrthoDB" id="9777497at2"/>
<evidence type="ECO:0000259" key="1">
    <source>
        <dbReference type="Pfam" id="PF08241"/>
    </source>
</evidence>
<dbReference type="EMBL" id="AVPF01000023">
    <property type="protein sequence ID" value="KGX87617.1"/>
    <property type="molecule type" value="Genomic_DNA"/>
</dbReference>
<dbReference type="RefSeq" id="WP_051255044.1">
    <property type="nucleotide sequence ID" value="NZ_AULJ01000020.1"/>
</dbReference>
<name>A0A0A5HVF3_9BACI</name>
<dbReference type="InterPro" id="IPR029063">
    <property type="entry name" value="SAM-dependent_MTases_sf"/>
</dbReference>
<dbReference type="PANTHER" id="PTHR43861">
    <property type="entry name" value="TRANS-ACONITATE 2-METHYLTRANSFERASE-RELATED"/>
    <property type="match status" value="1"/>
</dbReference>
<dbReference type="PANTHER" id="PTHR43861:SF1">
    <property type="entry name" value="TRANS-ACONITATE 2-METHYLTRANSFERASE"/>
    <property type="match status" value="1"/>
</dbReference>
<evidence type="ECO:0000313" key="2">
    <source>
        <dbReference type="EMBL" id="KGX87617.1"/>
    </source>
</evidence>
<feature type="domain" description="Methyltransferase type 11" evidence="1">
    <location>
        <begin position="48"/>
        <end position="145"/>
    </location>
</feature>
<dbReference type="AlphaFoldDB" id="A0A0A5HVF3"/>
<dbReference type="STRING" id="1385511.GCA_000425225_02074"/>